<accession>A0ABM1RBN0</accession>
<dbReference type="PANTHER" id="PTHR23322:SF78">
    <property type="entry name" value="PLANT UBX DOMAIN-CONTAINING PROTEIN 16-RELATED"/>
    <property type="match status" value="1"/>
</dbReference>
<proteinExistence type="predicted"/>
<dbReference type="InterPro" id="IPR036249">
    <property type="entry name" value="Thioredoxin-like_sf"/>
</dbReference>
<dbReference type="SUPFAM" id="SSF54236">
    <property type="entry name" value="Ubiquitin-like"/>
    <property type="match status" value="1"/>
</dbReference>
<dbReference type="Gene3D" id="3.10.20.90">
    <property type="entry name" value="Phosphatidylinositol 3-kinase Catalytic Subunit, Chain A, domain 1"/>
    <property type="match status" value="1"/>
</dbReference>
<dbReference type="CDD" id="cd01767">
    <property type="entry name" value="UBX"/>
    <property type="match status" value="1"/>
</dbReference>
<dbReference type="SUPFAM" id="SSF52833">
    <property type="entry name" value="Thioredoxin-like"/>
    <property type="match status" value="1"/>
</dbReference>
<keyword evidence="3" id="KW-1185">Reference proteome</keyword>
<reference evidence="3" key="1">
    <citation type="journal article" date="2014" name="Nat. Commun.">
        <title>The emerging biofuel crop Camelina sativa retains a highly undifferentiated hexaploid genome structure.</title>
        <authorList>
            <person name="Kagale S."/>
            <person name="Koh C."/>
            <person name="Nixon J."/>
            <person name="Bollina V."/>
            <person name="Clarke W.E."/>
            <person name="Tuteja R."/>
            <person name="Spillane C."/>
            <person name="Robinson S.J."/>
            <person name="Links M.G."/>
            <person name="Clarke C."/>
            <person name="Higgins E.E."/>
            <person name="Huebert T."/>
            <person name="Sharpe A.G."/>
            <person name="Parkin I.A."/>
        </authorList>
    </citation>
    <scope>NUCLEOTIDE SEQUENCE [LARGE SCALE GENOMIC DNA]</scope>
    <source>
        <strain evidence="3">cv. DH55</strain>
    </source>
</reference>
<dbReference type="InterPro" id="IPR009060">
    <property type="entry name" value="UBA-like_sf"/>
</dbReference>
<dbReference type="InterPro" id="IPR029071">
    <property type="entry name" value="Ubiquitin-like_domsf"/>
</dbReference>
<dbReference type="SUPFAM" id="SSF46934">
    <property type="entry name" value="UBA-like"/>
    <property type="match status" value="1"/>
</dbReference>
<dbReference type="Proteomes" id="UP000694864">
    <property type="component" value="Chromosome 19"/>
</dbReference>
<gene>
    <name evidence="4" type="primary">LOC104767715</name>
</gene>
<dbReference type="InterPro" id="IPR050730">
    <property type="entry name" value="UBX_domain-protein"/>
</dbReference>
<sequence>MENETSELIASFIEISGGQTEKTAFQFLEATSWNLEDAVNLFLICRRNPQEPSDSRLSSLYRPPLDLLFNGSFEKAKATASIEDLWLLVNLQSTIEFASQSHTLNRDLWSNDAVSQAIKMRKWSGMIEAHGFLEDLMKYKDVGPHEHVASLTSNKRIKTEKICFLSSQVDDDHQDMSTFWDNDRVVTPPSWGKEFEETCLSSDDVFEFPVLTEEPKGDCDRSLLCSLCIRFPDGRRKQRKFLKSEPVQLLWSFCYFNMEDSEKRAFKLVQAIPGATKTLDYGAKATFDQSGIDNSIVSVTWE</sequence>
<dbReference type="PROSITE" id="PS50033">
    <property type="entry name" value="UBX"/>
    <property type="match status" value="1"/>
</dbReference>
<dbReference type="Gene3D" id="1.10.8.10">
    <property type="entry name" value="DNA helicase RuvA subunit, C-terminal domain"/>
    <property type="match status" value="1"/>
</dbReference>
<evidence type="ECO:0000313" key="3">
    <source>
        <dbReference type="Proteomes" id="UP000694864"/>
    </source>
</evidence>
<evidence type="ECO:0000259" key="2">
    <source>
        <dbReference type="PROSITE" id="PS50033"/>
    </source>
</evidence>
<keyword evidence="1" id="KW-0833">Ubl conjugation pathway</keyword>
<feature type="domain" description="UBX" evidence="2">
    <location>
        <begin position="220"/>
        <end position="300"/>
    </location>
</feature>
<dbReference type="RefSeq" id="XP_019096418.1">
    <property type="nucleotide sequence ID" value="XM_019240873.1"/>
</dbReference>
<evidence type="ECO:0000256" key="1">
    <source>
        <dbReference type="ARBA" id="ARBA00022786"/>
    </source>
</evidence>
<dbReference type="PANTHER" id="PTHR23322">
    <property type="entry name" value="FAS-ASSOCIATED PROTEIN"/>
    <property type="match status" value="1"/>
</dbReference>
<dbReference type="GeneID" id="104767715"/>
<dbReference type="InterPro" id="IPR001012">
    <property type="entry name" value="UBX_dom"/>
</dbReference>
<reference evidence="4" key="2">
    <citation type="submission" date="2025-08" db="UniProtKB">
        <authorList>
            <consortium name="RefSeq"/>
        </authorList>
    </citation>
    <scope>IDENTIFICATION</scope>
    <source>
        <tissue evidence="4">Leaf</tissue>
    </source>
</reference>
<name>A0ABM1RBN0_CAMSA</name>
<dbReference type="Pfam" id="PF00789">
    <property type="entry name" value="UBX"/>
    <property type="match status" value="1"/>
</dbReference>
<dbReference type="Pfam" id="PF14555">
    <property type="entry name" value="UBA_4"/>
    <property type="match status" value="1"/>
</dbReference>
<protein>
    <submittedName>
        <fullName evidence="4">Plant UBX domain-containing protein 14</fullName>
    </submittedName>
</protein>
<evidence type="ECO:0000313" key="4">
    <source>
        <dbReference type="RefSeq" id="XP_019096418.1"/>
    </source>
</evidence>
<dbReference type="Gene3D" id="3.40.30.10">
    <property type="entry name" value="Glutaredoxin"/>
    <property type="match status" value="1"/>
</dbReference>
<organism evidence="3 4">
    <name type="scientific">Camelina sativa</name>
    <name type="common">False flax</name>
    <name type="synonym">Myagrum sativum</name>
    <dbReference type="NCBI Taxonomy" id="90675"/>
    <lineage>
        <taxon>Eukaryota</taxon>
        <taxon>Viridiplantae</taxon>
        <taxon>Streptophyta</taxon>
        <taxon>Embryophyta</taxon>
        <taxon>Tracheophyta</taxon>
        <taxon>Spermatophyta</taxon>
        <taxon>Magnoliopsida</taxon>
        <taxon>eudicotyledons</taxon>
        <taxon>Gunneridae</taxon>
        <taxon>Pentapetalae</taxon>
        <taxon>rosids</taxon>
        <taxon>malvids</taxon>
        <taxon>Brassicales</taxon>
        <taxon>Brassicaceae</taxon>
        <taxon>Camelineae</taxon>
        <taxon>Camelina</taxon>
    </lineage>
</organism>